<dbReference type="AlphaFoldDB" id="A0A0R2AHT5"/>
<dbReference type="Pfam" id="PF01408">
    <property type="entry name" value="GFO_IDH_MocA"/>
    <property type="match status" value="1"/>
</dbReference>
<dbReference type="InterPro" id="IPR000683">
    <property type="entry name" value="Gfo/Idh/MocA-like_OxRdtase_N"/>
</dbReference>
<evidence type="ECO:0000259" key="1">
    <source>
        <dbReference type="Pfam" id="PF01408"/>
    </source>
</evidence>
<dbReference type="PANTHER" id="PTHR43054:SF1">
    <property type="entry name" value="SCYLLO-INOSITOL 2-DEHYDROGENASE (NADP(+)) IOLU"/>
    <property type="match status" value="1"/>
</dbReference>
<dbReference type="GO" id="GO:0000166">
    <property type="term" value="F:nucleotide binding"/>
    <property type="evidence" value="ECO:0007669"/>
    <property type="project" value="InterPro"/>
</dbReference>
<feature type="domain" description="Gfo/Idh/MocA-like oxidoreductase N-terminal" evidence="1">
    <location>
        <begin position="3"/>
        <end position="118"/>
    </location>
</feature>
<dbReference type="EMBL" id="AYYP01000044">
    <property type="protein sequence ID" value="KRM64027.1"/>
    <property type="molecule type" value="Genomic_DNA"/>
</dbReference>
<evidence type="ECO:0000313" key="2">
    <source>
        <dbReference type="EMBL" id="KRM64027.1"/>
    </source>
</evidence>
<keyword evidence="3" id="KW-1185">Reference proteome</keyword>
<dbReference type="RefSeq" id="WP_056976804.1">
    <property type="nucleotide sequence ID" value="NZ_AYYP01000044.1"/>
</dbReference>
<organism evidence="2 3">
    <name type="scientific">Ligilactobacillus agilis DSM 20509</name>
    <dbReference type="NCBI Taxonomy" id="1423718"/>
    <lineage>
        <taxon>Bacteria</taxon>
        <taxon>Bacillati</taxon>
        <taxon>Bacillota</taxon>
        <taxon>Bacilli</taxon>
        <taxon>Lactobacillales</taxon>
        <taxon>Lactobacillaceae</taxon>
        <taxon>Ligilactobacillus</taxon>
    </lineage>
</organism>
<protein>
    <submittedName>
        <fullName evidence="2">Oxidoreductase</fullName>
    </submittedName>
</protein>
<proteinExistence type="predicted"/>
<dbReference type="PANTHER" id="PTHR43054">
    <property type="match status" value="1"/>
</dbReference>
<gene>
    <name evidence="2" type="ORF">FC14_GL000037</name>
</gene>
<dbReference type="Gene3D" id="3.30.360.10">
    <property type="entry name" value="Dihydrodipicolinate Reductase, domain 2"/>
    <property type="match status" value="1"/>
</dbReference>
<dbReference type="InterPro" id="IPR036291">
    <property type="entry name" value="NAD(P)-bd_dom_sf"/>
</dbReference>
<dbReference type="PATRIC" id="fig|1423718.3.peg.39"/>
<sequence length="332" mass="37011">MLRLGIVGTNWITKRFVDAAHESGLFELRAVYSRKLEKAQAFAKDYPSVQDFKTDLEQFMASPSFEVVYIASPNSLHFSQAKAAIKAGKHVIVEKPICLNPGQMQELRELLAEHQGQFLFEAARHTHEPNYLAVKEAVAKLPVVQGATLTYMKYSSRYDAYLAGENPNIFSPKFAGGALQDLGVYMVHCAVGWFGKPLNAQYFPTKLANGIDAKGIAILTYQDFTVTLNVGKTANSYLPGEIYGLKETIWMDNAADLKQVELRTPTTTRTLSQTPAENELLAEAVAFGKVLTNPDLPENKAQAQAWLEQTVTVNEVMYQLRQSSNLYFEDEN</sequence>
<accession>A0A0R2AHT5</accession>
<dbReference type="SUPFAM" id="SSF55347">
    <property type="entry name" value="Glyceraldehyde-3-phosphate dehydrogenase-like, C-terminal domain"/>
    <property type="match status" value="1"/>
</dbReference>
<evidence type="ECO:0000313" key="3">
    <source>
        <dbReference type="Proteomes" id="UP000051008"/>
    </source>
</evidence>
<dbReference type="Gene3D" id="3.40.50.720">
    <property type="entry name" value="NAD(P)-binding Rossmann-like Domain"/>
    <property type="match status" value="1"/>
</dbReference>
<comment type="caution">
    <text evidence="2">The sequence shown here is derived from an EMBL/GenBank/DDBJ whole genome shotgun (WGS) entry which is preliminary data.</text>
</comment>
<reference evidence="2 3" key="1">
    <citation type="journal article" date="2015" name="Genome Announc.">
        <title>Expanding the biotechnology potential of lactobacilli through comparative genomics of 213 strains and associated genera.</title>
        <authorList>
            <person name="Sun Z."/>
            <person name="Harris H.M."/>
            <person name="McCann A."/>
            <person name="Guo C."/>
            <person name="Argimon S."/>
            <person name="Zhang W."/>
            <person name="Yang X."/>
            <person name="Jeffery I.B."/>
            <person name="Cooney J.C."/>
            <person name="Kagawa T.F."/>
            <person name="Liu W."/>
            <person name="Song Y."/>
            <person name="Salvetti E."/>
            <person name="Wrobel A."/>
            <person name="Rasinkangas P."/>
            <person name="Parkhill J."/>
            <person name="Rea M.C."/>
            <person name="O'Sullivan O."/>
            <person name="Ritari J."/>
            <person name="Douillard F.P."/>
            <person name="Paul Ross R."/>
            <person name="Yang R."/>
            <person name="Briner A.E."/>
            <person name="Felis G.E."/>
            <person name="de Vos W.M."/>
            <person name="Barrangou R."/>
            <person name="Klaenhammer T.R."/>
            <person name="Caufield P.W."/>
            <person name="Cui Y."/>
            <person name="Zhang H."/>
            <person name="O'Toole P.W."/>
        </authorList>
    </citation>
    <scope>NUCLEOTIDE SEQUENCE [LARGE SCALE GENOMIC DNA]</scope>
    <source>
        <strain evidence="2 3">DSM 20509</strain>
    </source>
</reference>
<dbReference type="OrthoDB" id="9815825at2"/>
<dbReference type="Proteomes" id="UP000051008">
    <property type="component" value="Unassembled WGS sequence"/>
</dbReference>
<dbReference type="SUPFAM" id="SSF51735">
    <property type="entry name" value="NAD(P)-binding Rossmann-fold domains"/>
    <property type="match status" value="1"/>
</dbReference>
<name>A0A0R2AHT5_9LACO</name>